<comment type="catalytic activity">
    <reaction evidence="9">
        <text>all-trans-4,4'-diaponeurosporene + 2 AH2 + 2 O2 = 4,4'-diaponeurosporenal + 2 A + 3 H2O</text>
        <dbReference type="Rhea" id="RHEA:56104"/>
        <dbReference type="ChEBI" id="CHEBI:13193"/>
        <dbReference type="ChEBI" id="CHEBI:15377"/>
        <dbReference type="ChEBI" id="CHEBI:15379"/>
        <dbReference type="ChEBI" id="CHEBI:17499"/>
        <dbReference type="ChEBI" id="CHEBI:62743"/>
        <dbReference type="ChEBI" id="CHEBI:79065"/>
    </reaction>
</comment>
<evidence type="ECO:0000256" key="4">
    <source>
        <dbReference type="ARBA" id="ARBA00037901"/>
    </source>
</evidence>
<organism evidence="12 13">
    <name type="scientific">Hazenella coriacea</name>
    <dbReference type="NCBI Taxonomy" id="1179467"/>
    <lineage>
        <taxon>Bacteria</taxon>
        <taxon>Bacillati</taxon>
        <taxon>Bacillota</taxon>
        <taxon>Bacilli</taxon>
        <taxon>Bacillales</taxon>
        <taxon>Thermoactinomycetaceae</taxon>
        <taxon>Hazenella</taxon>
    </lineage>
</organism>
<dbReference type="Pfam" id="PF01593">
    <property type="entry name" value="Amino_oxidase"/>
    <property type="match status" value="1"/>
</dbReference>
<comment type="caution">
    <text evidence="12">The sequence shown here is derived from an EMBL/GenBank/DDBJ whole genome shotgun (WGS) entry which is preliminary data.</text>
</comment>
<dbReference type="RefSeq" id="WP_131923054.1">
    <property type="nucleotide sequence ID" value="NZ_SMAG01000001.1"/>
</dbReference>
<evidence type="ECO:0000256" key="1">
    <source>
        <dbReference type="ARBA" id="ARBA00001974"/>
    </source>
</evidence>
<evidence type="ECO:0000256" key="2">
    <source>
        <dbReference type="ARBA" id="ARBA00022746"/>
    </source>
</evidence>
<dbReference type="Proteomes" id="UP000294937">
    <property type="component" value="Unassembled WGS sequence"/>
</dbReference>
<dbReference type="GO" id="GO:0016117">
    <property type="term" value="P:carotenoid biosynthetic process"/>
    <property type="evidence" value="ECO:0007669"/>
    <property type="project" value="UniProtKB-KW"/>
</dbReference>
<evidence type="ECO:0000256" key="6">
    <source>
        <dbReference type="ARBA" id="ARBA00039159"/>
    </source>
</evidence>
<gene>
    <name evidence="12" type="ORF">EDD58_101290</name>
</gene>
<evidence type="ECO:0000313" key="12">
    <source>
        <dbReference type="EMBL" id="TCS96654.1"/>
    </source>
</evidence>
<protein>
    <recommendedName>
        <fullName evidence="6">4,4'-diaponeurosporene oxygenase</fullName>
    </recommendedName>
    <alternativeName>
        <fullName evidence="7">4,4'-diaponeurosporene oxidase</fullName>
    </alternativeName>
    <alternativeName>
        <fullName evidence="8">Carotenoid oxidase</fullName>
    </alternativeName>
</protein>
<feature type="domain" description="Amine oxidase" evidence="11">
    <location>
        <begin position="11"/>
        <end position="481"/>
    </location>
</feature>
<dbReference type="PANTHER" id="PTHR43734:SF7">
    <property type="entry name" value="4,4'-DIAPONEUROSPORENE OXYGENASE"/>
    <property type="match status" value="1"/>
</dbReference>
<evidence type="ECO:0000256" key="3">
    <source>
        <dbReference type="ARBA" id="ARBA00023002"/>
    </source>
</evidence>
<dbReference type="NCBIfam" id="TIGR02734">
    <property type="entry name" value="crtI_fam"/>
    <property type="match status" value="1"/>
</dbReference>
<evidence type="ECO:0000313" key="13">
    <source>
        <dbReference type="Proteomes" id="UP000294937"/>
    </source>
</evidence>
<keyword evidence="3 10" id="KW-0560">Oxidoreductase</keyword>
<dbReference type="EMBL" id="SMAG01000001">
    <property type="protein sequence ID" value="TCS96654.1"/>
    <property type="molecule type" value="Genomic_DNA"/>
</dbReference>
<evidence type="ECO:0000256" key="8">
    <source>
        <dbReference type="ARBA" id="ARBA00042619"/>
    </source>
</evidence>
<dbReference type="OrthoDB" id="9814556at2"/>
<dbReference type="PANTHER" id="PTHR43734">
    <property type="entry name" value="PHYTOENE DESATURASE"/>
    <property type="match status" value="1"/>
</dbReference>
<dbReference type="AlphaFoldDB" id="A0A4R3LE91"/>
<comment type="pathway">
    <text evidence="4">Carotenoid biosynthesis; staphyloxanthin biosynthesis; staphyloxanthin from farnesyl diphosphate: step 3/5.</text>
</comment>
<comment type="similarity">
    <text evidence="5">Belongs to the carotenoid/retinoid oxidoreductase family. CrtP subfamily.</text>
</comment>
<keyword evidence="2 10" id="KW-0125">Carotenoid biosynthesis</keyword>
<accession>A0A4R3LE91</accession>
<evidence type="ECO:0000259" key="11">
    <source>
        <dbReference type="Pfam" id="PF01593"/>
    </source>
</evidence>
<proteinExistence type="inferred from homology"/>
<dbReference type="InterPro" id="IPR014105">
    <property type="entry name" value="Carotenoid/retinoid_OxRdtase"/>
</dbReference>
<dbReference type="InterPro" id="IPR002937">
    <property type="entry name" value="Amino_oxidase"/>
</dbReference>
<evidence type="ECO:0000256" key="7">
    <source>
        <dbReference type="ARBA" id="ARBA00041900"/>
    </source>
</evidence>
<evidence type="ECO:0000256" key="10">
    <source>
        <dbReference type="RuleBase" id="RU362075"/>
    </source>
</evidence>
<evidence type="ECO:0000256" key="9">
    <source>
        <dbReference type="ARBA" id="ARBA00048532"/>
    </source>
</evidence>
<dbReference type="GO" id="GO:0016491">
    <property type="term" value="F:oxidoreductase activity"/>
    <property type="evidence" value="ECO:0007669"/>
    <property type="project" value="UniProtKB-KW"/>
</dbReference>
<name>A0A4R3LE91_9BACL</name>
<dbReference type="SUPFAM" id="SSF51905">
    <property type="entry name" value="FAD/NAD(P)-binding domain"/>
    <property type="match status" value="1"/>
</dbReference>
<dbReference type="Gene3D" id="3.50.50.60">
    <property type="entry name" value="FAD/NAD(P)-binding domain"/>
    <property type="match status" value="2"/>
</dbReference>
<reference evidence="12 13" key="1">
    <citation type="submission" date="2019-03" db="EMBL/GenBank/DDBJ databases">
        <title>Genomic Encyclopedia of Type Strains, Phase IV (KMG-IV): sequencing the most valuable type-strain genomes for metagenomic binning, comparative biology and taxonomic classification.</title>
        <authorList>
            <person name="Goeker M."/>
        </authorList>
    </citation>
    <scope>NUCLEOTIDE SEQUENCE [LARGE SCALE GENOMIC DNA]</scope>
    <source>
        <strain evidence="12 13">DSM 45707</strain>
    </source>
</reference>
<comment type="cofactor">
    <cofactor evidence="1">
        <name>FAD</name>
        <dbReference type="ChEBI" id="CHEBI:57692"/>
    </cofactor>
</comment>
<evidence type="ECO:0000256" key="5">
    <source>
        <dbReference type="ARBA" id="ARBA00038194"/>
    </source>
</evidence>
<sequence>MKKGVVIGGGIAGLVSASVLAAKGYQITLLERQATLGGKLQDIQLKHYRFDLGPSTITMPWIFERVFREAGKTIDPALRFIPLAVNSRNFFANGSAIDLTADPDYMAEQLVTFSPENRSGFLEYLSEIQRMYEIVEDHFFENPMVEWRDYFKPELIKSLLSVHPLQSMDSFHRKYFDDPRLISMMNRYATYVGSSPYETPATFSLIAYLEMVQGVYYIEGGNYRLIEALERLAQSVGVKIVKECPAEMILTRKNKVVGVLAGGEDWDADFVISNVDVRTTQEKLLLLPKRKIRRDVLSFSSFLCLFGVNKKFPHLHHHNHFFPRNYGREFIDIFEQKTWPLSPAIYICNSGFSEIDRAGKGSNLYALVHVPAKDSNQPSTVEDTYKYRSNIVHWLENNWKLEGLSDAIEVERWYGPSEMEKFTGAWQGSLYGSVSHGKKAFFRPPMKEHSCKGLYYTGGTTHPGGGTPMTVLSGLTVANLIQREDKK</sequence>
<keyword evidence="13" id="KW-1185">Reference proteome</keyword>
<dbReference type="InterPro" id="IPR036188">
    <property type="entry name" value="FAD/NAD-bd_sf"/>
</dbReference>